<keyword evidence="4" id="KW-1185">Reference proteome</keyword>
<evidence type="ECO:0000256" key="1">
    <source>
        <dbReference type="SAM" id="MobiDB-lite"/>
    </source>
</evidence>
<protein>
    <submittedName>
        <fullName evidence="3">Transposon Ty3-G Gag-Pol poly</fullName>
    </submittedName>
</protein>
<feature type="region of interest" description="Disordered" evidence="1">
    <location>
        <begin position="122"/>
        <end position="179"/>
    </location>
</feature>
<reference evidence="3 4" key="1">
    <citation type="journal article" date="2018" name="Sci. Rep.">
        <title>Genomic signatures of local adaptation to the degree of environmental predictability in rotifers.</title>
        <authorList>
            <person name="Franch-Gras L."/>
            <person name="Hahn C."/>
            <person name="Garcia-Roger E.M."/>
            <person name="Carmona M.J."/>
            <person name="Serra M."/>
            <person name="Gomez A."/>
        </authorList>
    </citation>
    <scope>NUCLEOTIDE SEQUENCE [LARGE SCALE GENOMIC DNA]</scope>
    <source>
        <strain evidence="3">HYR1</strain>
    </source>
</reference>
<sequence length="179" mass="20952">MRLNYDKHVYAAEFKPGDLVWVRNDVIKRGQCRKFTYNWNEPYVVEQKVNQANYKIRPIKTKGKRLIVHVNRLKRHYGGGELQYETTNGTDEVLKQITHTRAKHSAARSIVNKAKRAMLTHKTALSSEEEDPSDDETFKPTTHTLRTTRPDSRRSPTRTTNQRARAVPERLNYGHPNRR</sequence>
<proteinExistence type="predicted"/>
<dbReference type="Proteomes" id="UP000276133">
    <property type="component" value="Unassembled WGS sequence"/>
</dbReference>
<dbReference type="OrthoDB" id="8053488at2759"/>
<dbReference type="InterPro" id="IPR054465">
    <property type="entry name" value="Integrase_p58-like_C"/>
</dbReference>
<evidence type="ECO:0000313" key="4">
    <source>
        <dbReference type="Proteomes" id="UP000276133"/>
    </source>
</evidence>
<organism evidence="3 4">
    <name type="scientific">Brachionus plicatilis</name>
    <name type="common">Marine rotifer</name>
    <name type="synonym">Brachionus muelleri</name>
    <dbReference type="NCBI Taxonomy" id="10195"/>
    <lineage>
        <taxon>Eukaryota</taxon>
        <taxon>Metazoa</taxon>
        <taxon>Spiralia</taxon>
        <taxon>Gnathifera</taxon>
        <taxon>Rotifera</taxon>
        <taxon>Eurotatoria</taxon>
        <taxon>Monogononta</taxon>
        <taxon>Pseudotrocha</taxon>
        <taxon>Ploima</taxon>
        <taxon>Brachionidae</taxon>
        <taxon>Brachionus</taxon>
    </lineage>
</organism>
<name>A0A3M7QMT4_BRAPC</name>
<dbReference type="EMBL" id="REGN01005733">
    <property type="protein sequence ID" value="RNA12258.1"/>
    <property type="molecule type" value="Genomic_DNA"/>
</dbReference>
<feature type="domain" description="Integrase p58-like C-terminal" evidence="2">
    <location>
        <begin position="42"/>
        <end position="75"/>
    </location>
</feature>
<accession>A0A3M7QMT4</accession>
<evidence type="ECO:0000259" key="2">
    <source>
        <dbReference type="Pfam" id="PF22938"/>
    </source>
</evidence>
<gene>
    <name evidence="3" type="ORF">BpHYR1_000116</name>
</gene>
<dbReference type="AlphaFoldDB" id="A0A3M7QMT4"/>
<evidence type="ECO:0000313" key="3">
    <source>
        <dbReference type="EMBL" id="RNA12258.1"/>
    </source>
</evidence>
<dbReference type="Pfam" id="PF22938">
    <property type="entry name" value="Integrase_p58_C"/>
    <property type="match status" value="1"/>
</dbReference>
<comment type="caution">
    <text evidence="3">The sequence shown here is derived from an EMBL/GenBank/DDBJ whole genome shotgun (WGS) entry which is preliminary data.</text>
</comment>